<comment type="caution">
    <text evidence="1">The sequence shown here is derived from an EMBL/GenBank/DDBJ whole genome shotgun (WGS) entry which is preliminary data.</text>
</comment>
<evidence type="ECO:0000313" key="2">
    <source>
        <dbReference type="Proteomes" id="UP000680038"/>
    </source>
</evidence>
<keyword evidence="2" id="KW-1185">Reference proteome</keyword>
<dbReference type="AlphaFoldDB" id="A0A916JGQ2"/>
<reference evidence="1" key="1">
    <citation type="submission" date="2021-04" db="EMBL/GenBank/DDBJ databases">
        <authorList>
            <person name="Rodrigo-Torres L."/>
            <person name="Arahal R. D."/>
            <person name="Lucena T."/>
        </authorList>
    </citation>
    <scope>NUCLEOTIDE SEQUENCE</scope>
    <source>
        <strain evidence="1">CECT 9275</strain>
    </source>
</reference>
<name>A0A916JGQ2_9BACT</name>
<protein>
    <submittedName>
        <fullName evidence="1">Uncharacterized protein</fullName>
    </submittedName>
</protein>
<gene>
    <name evidence="1" type="ORF">DYBT9275_04532</name>
</gene>
<organism evidence="1 2">
    <name type="scientific">Dyadobacter helix</name>
    <dbReference type="NCBI Taxonomy" id="2822344"/>
    <lineage>
        <taxon>Bacteria</taxon>
        <taxon>Pseudomonadati</taxon>
        <taxon>Bacteroidota</taxon>
        <taxon>Cytophagia</taxon>
        <taxon>Cytophagales</taxon>
        <taxon>Spirosomataceae</taxon>
        <taxon>Dyadobacter</taxon>
    </lineage>
</organism>
<dbReference type="EMBL" id="CAJRAF010000002">
    <property type="protein sequence ID" value="CAG5009595.1"/>
    <property type="molecule type" value="Genomic_DNA"/>
</dbReference>
<sequence length="57" mass="6991">MSFNYWLTNYYSNLFILKLKREENHPNINFPFTKAARNLTGGFYKLVIERAHPWMMY</sequence>
<dbReference type="Proteomes" id="UP000680038">
    <property type="component" value="Unassembled WGS sequence"/>
</dbReference>
<accession>A0A916JGQ2</accession>
<evidence type="ECO:0000313" key="1">
    <source>
        <dbReference type="EMBL" id="CAG5009595.1"/>
    </source>
</evidence>
<proteinExistence type="predicted"/>